<keyword evidence="1" id="KW-0812">Transmembrane</keyword>
<gene>
    <name evidence="3" type="primary">LOC111128438</name>
    <name evidence="4" type="synonym">LOC111129154</name>
</gene>
<evidence type="ECO:0000313" key="3">
    <source>
        <dbReference type="RefSeq" id="XP_022329750.1"/>
    </source>
</evidence>
<dbReference type="Proteomes" id="UP000694844">
    <property type="component" value="Chromosome 4"/>
</dbReference>
<evidence type="ECO:0000256" key="1">
    <source>
        <dbReference type="SAM" id="Phobius"/>
    </source>
</evidence>
<accession>A0A8B8DPN6</accession>
<dbReference type="RefSeq" id="XP_022331021.1">
    <property type="nucleotide sequence ID" value="XM_022475313.1"/>
</dbReference>
<evidence type="ECO:0000313" key="4">
    <source>
        <dbReference type="RefSeq" id="XP_022331021.1"/>
    </source>
</evidence>
<protein>
    <submittedName>
        <fullName evidence="3">Uncharacterized protein LOC111128438</fullName>
    </submittedName>
    <submittedName>
        <fullName evidence="4">Uncharacterized protein LOC111129154</fullName>
    </submittedName>
</protein>
<sequence>MKLAKVLRIVGYSAVKLATVPLLLSPLHKYMDCYDPDVSLWDILSLADFDGCQRSGQACANSIDAGVILGVVFLVFVEIAYLWLLFIELRKPPPIEKRHIHESAGVHVEWVDTNYSATSWPDLEFTL</sequence>
<dbReference type="GeneID" id="111128438"/>
<feature type="transmembrane region" description="Helical" evidence="1">
    <location>
        <begin position="65"/>
        <end position="87"/>
    </location>
</feature>
<name>A0A8B8DPN6_CRAVI</name>
<evidence type="ECO:0000313" key="2">
    <source>
        <dbReference type="Proteomes" id="UP000694844"/>
    </source>
</evidence>
<dbReference type="KEGG" id="cvn:111128438"/>
<dbReference type="AlphaFoldDB" id="A0A8B8DPN6"/>
<dbReference type="KEGG" id="cvn:111129154"/>
<reference evidence="3 4" key="1">
    <citation type="submission" date="2025-04" db="UniProtKB">
        <authorList>
            <consortium name="RefSeq"/>
        </authorList>
    </citation>
    <scope>IDENTIFICATION</scope>
    <source>
        <tissue evidence="3 4">Whole sample</tissue>
    </source>
</reference>
<keyword evidence="2" id="KW-1185">Reference proteome</keyword>
<dbReference type="RefSeq" id="XP_022329750.1">
    <property type="nucleotide sequence ID" value="XM_022474042.1"/>
</dbReference>
<keyword evidence="1" id="KW-0472">Membrane</keyword>
<keyword evidence="1" id="KW-1133">Transmembrane helix</keyword>
<organism evidence="2 3">
    <name type="scientific">Crassostrea virginica</name>
    <name type="common">Eastern oyster</name>
    <dbReference type="NCBI Taxonomy" id="6565"/>
    <lineage>
        <taxon>Eukaryota</taxon>
        <taxon>Metazoa</taxon>
        <taxon>Spiralia</taxon>
        <taxon>Lophotrochozoa</taxon>
        <taxon>Mollusca</taxon>
        <taxon>Bivalvia</taxon>
        <taxon>Autobranchia</taxon>
        <taxon>Pteriomorphia</taxon>
        <taxon>Ostreida</taxon>
        <taxon>Ostreoidea</taxon>
        <taxon>Ostreidae</taxon>
        <taxon>Crassostrea</taxon>
    </lineage>
</organism>
<dbReference type="OrthoDB" id="6149231at2759"/>
<proteinExistence type="predicted"/>